<dbReference type="InterPro" id="IPR001789">
    <property type="entry name" value="Sig_transdc_resp-reg_receiver"/>
</dbReference>
<dbReference type="Gene3D" id="1.10.8.60">
    <property type="match status" value="1"/>
</dbReference>
<evidence type="ECO:0000256" key="3">
    <source>
        <dbReference type="ARBA" id="ARBA00023015"/>
    </source>
</evidence>
<feature type="domain" description="Sigma-54 factor interaction" evidence="6">
    <location>
        <begin position="151"/>
        <end position="381"/>
    </location>
</feature>
<dbReference type="SMART" id="SM00448">
    <property type="entry name" value="REC"/>
    <property type="match status" value="1"/>
</dbReference>
<evidence type="ECO:0000259" key="7">
    <source>
        <dbReference type="PROSITE" id="PS50110"/>
    </source>
</evidence>
<keyword evidence="3" id="KW-0805">Transcription regulation</keyword>
<keyword evidence="5" id="KW-0597">Phosphoprotein</keyword>
<name>A0ABP7SGR7_9BACT</name>
<dbReference type="InterPro" id="IPR027417">
    <property type="entry name" value="P-loop_NTPase"/>
</dbReference>
<keyword evidence="4" id="KW-0804">Transcription</keyword>
<accession>A0ABP7SGR7</accession>
<sequence>MKLKPDVAFNICIVEDDPWYGQLLQYQLALNPDYIVTLYGSGKAFFDTVQERPDVVTIDFSLPDISGDRLLKKLVELYPGLPVIVISAQNKIATAVELLKLGATDYLTKDEYTKELLWNAVKKIRENSLLKLEVKRLEKQLHDKYDFANLLKGNSPAIQQTFALMERAAQTPVNVSISGETGTGKELVAKGIHRNSERHKGPFVALNMAAIPAELVESELFGHEKGAFTGAISRKIGKFEQANQGTLFLDEIGELPAAIQTKLLRVLQEREVQRVGGSEKIKLNVRLMTATHMNLLEEVRKGRFREDLYYRISGLPICLPPLRERNSLDIMLLAEYFLAEFCREYHKPALTLTAAARDKLIAYDYPGNVRELKTAIELAAVLSNGNEIHPADITFGISSRNNDFFAEEKTLRDHTRAVIRHYLGKYQNNVPLIAQKLAIGRSTIYKMIQDGDV</sequence>
<dbReference type="RefSeq" id="WP_345073428.1">
    <property type="nucleotide sequence ID" value="NZ_BAABDJ010000027.1"/>
</dbReference>
<evidence type="ECO:0000313" key="8">
    <source>
        <dbReference type="EMBL" id="GAA4011551.1"/>
    </source>
</evidence>
<dbReference type="InterPro" id="IPR003593">
    <property type="entry name" value="AAA+_ATPase"/>
</dbReference>
<evidence type="ECO:0000256" key="1">
    <source>
        <dbReference type="ARBA" id="ARBA00022741"/>
    </source>
</evidence>
<dbReference type="PROSITE" id="PS50110">
    <property type="entry name" value="RESPONSE_REGULATORY"/>
    <property type="match status" value="1"/>
</dbReference>
<dbReference type="SUPFAM" id="SSF52540">
    <property type="entry name" value="P-loop containing nucleoside triphosphate hydrolases"/>
    <property type="match status" value="1"/>
</dbReference>
<dbReference type="PROSITE" id="PS50045">
    <property type="entry name" value="SIGMA54_INTERACT_4"/>
    <property type="match status" value="1"/>
</dbReference>
<comment type="caution">
    <text evidence="8">The sequence shown here is derived from an EMBL/GenBank/DDBJ whole genome shotgun (WGS) entry which is preliminary data.</text>
</comment>
<dbReference type="CDD" id="cd00156">
    <property type="entry name" value="REC"/>
    <property type="match status" value="1"/>
</dbReference>
<keyword evidence="9" id="KW-1185">Reference proteome</keyword>
<feature type="modified residue" description="4-aspartylphosphate" evidence="5">
    <location>
        <position position="59"/>
    </location>
</feature>
<dbReference type="Gene3D" id="3.40.50.300">
    <property type="entry name" value="P-loop containing nucleotide triphosphate hydrolases"/>
    <property type="match status" value="1"/>
</dbReference>
<protein>
    <submittedName>
        <fullName evidence="8">Sigma-54 dependent transcriptional regulator</fullName>
    </submittedName>
</protein>
<evidence type="ECO:0000256" key="2">
    <source>
        <dbReference type="ARBA" id="ARBA00022840"/>
    </source>
</evidence>
<dbReference type="InterPro" id="IPR009057">
    <property type="entry name" value="Homeodomain-like_sf"/>
</dbReference>
<gene>
    <name evidence="8" type="ORF">GCM10022408_25040</name>
</gene>
<dbReference type="CDD" id="cd00009">
    <property type="entry name" value="AAA"/>
    <property type="match status" value="1"/>
</dbReference>
<evidence type="ECO:0000313" key="9">
    <source>
        <dbReference type="Proteomes" id="UP001500567"/>
    </source>
</evidence>
<dbReference type="InterPro" id="IPR002078">
    <property type="entry name" value="Sigma_54_int"/>
</dbReference>
<evidence type="ECO:0000259" key="6">
    <source>
        <dbReference type="PROSITE" id="PS50045"/>
    </source>
</evidence>
<dbReference type="PROSITE" id="PS00688">
    <property type="entry name" value="SIGMA54_INTERACT_3"/>
    <property type="match status" value="1"/>
</dbReference>
<dbReference type="PANTHER" id="PTHR32071">
    <property type="entry name" value="TRANSCRIPTIONAL REGULATORY PROTEIN"/>
    <property type="match status" value="1"/>
</dbReference>
<dbReference type="Pfam" id="PF00072">
    <property type="entry name" value="Response_reg"/>
    <property type="match status" value="1"/>
</dbReference>
<evidence type="ECO:0000256" key="5">
    <source>
        <dbReference type="PROSITE-ProRule" id="PRU00169"/>
    </source>
</evidence>
<dbReference type="Pfam" id="PF00158">
    <property type="entry name" value="Sigma54_activat"/>
    <property type="match status" value="1"/>
</dbReference>
<dbReference type="Proteomes" id="UP001500567">
    <property type="component" value="Unassembled WGS sequence"/>
</dbReference>
<dbReference type="InterPro" id="IPR058031">
    <property type="entry name" value="AAA_lid_NorR"/>
</dbReference>
<dbReference type="SUPFAM" id="SSF46689">
    <property type="entry name" value="Homeodomain-like"/>
    <property type="match status" value="1"/>
</dbReference>
<dbReference type="Pfam" id="PF25601">
    <property type="entry name" value="AAA_lid_14"/>
    <property type="match status" value="1"/>
</dbReference>
<feature type="domain" description="Response regulatory" evidence="7">
    <location>
        <begin position="10"/>
        <end position="124"/>
    </location>
</feature>
<dbReference type="EMBL" id="BAABDJ010000027">
    <property type="protein sequence ID" value="GAA4011551.1"/>
    <property type="molecule type" value="Genomic_DNA"/>
</dbReference>
<dbReference type="SUPFAM" id="SSF52172">
    <property type="entry name" value="CheY-like"/>
    <property type="match status" value="1"/>
</dbReference>
<dbReference type="InterPro" id="IPR011006">
    <property type="entry name" value="CheY-like_superfamily"/>
</dbReference>
<organism evidence="8 9">
    <name type="scientific">Hymenobacter fastidiosus</name>
    <dbReference type="NCBI Taxonomy" id="486264"/>
    <lineage>
        <taxon>Bacteria</taxon>
        <taxon>Pseudomonadati</taxon>
        <taxon>Bacteroidota</taxon>
        <taxon>Cytophagia</taxon>
        <taxon>Cytophagales</taxon>
        <taxon>Hymenobacteraceae</taxon>
        <taxon>Hymenobacter</taxon>
    </lineage>
</organism>
<dbReference type="InterPro" id="IPR025944">
    <property type="entry name" value="Sigma_54_int_dom_CS"/>
</dbReference>
<reference evidence="9" key="1">
    <citation type="journal article" date="2019" name="Int. J. Syst. Evol. Microbiol.">
        <title>The Global Catalogue of Microorganisms (GCM) 10K type strain sequencing project: providing services to taxonomists for standard genome sequencing and annotation.</title>
        <authorList>
            <consortium name="The Broad Institute Genomics Platform"/>
            <consortium name="The Broad Institute Genome Sequencing Center for Infectious Disease"/>
            <person name="Wu L."/>
            <person name="Ma J."/>
        </authorList>
    </citation>
    <scope>NUCLEOTIDE SEQUENCE [LARGE SCALE GENOMIC DNA]</scope>
    <source>
        <strain evidence="9">JCM 17224</strain>
    </source>
</reference>
<keyword evidence="1" id="KW-0547">Nucleotide-binding</keyword>
<dbReference type="SMART" id="SM00382">
    <property type="entry name" value="AAA"/>
    <property type="match status" value="1"/>
</dbReference>
<evidence type="ECO:0000256" key="4">
    <source>
        <dbReference type="ARBA" id="ARBA00023163"/>
    </source>
</evidence>
<proteinExistence type="predicted"/>
<keyword evidence="2" id="KW-0067">ATP-binding</keyword>
<dbReference type="Gene3D" id="3.40.50.2300">
    <property type="match status" value="1"/>
</dbReference>